<dbReference type="EMBL" id="JAOVZR010000001">
    <property type="protein sequence ID" value="MCY0148425.1"/>
    <property type="molecule type" value="Genomic_DNA"/>
</dbReference>
<dbReference type="EC" id="3.1.1.24" evidence="2"/>
<feature type="domain" description="AB hydrolase-1" evidence="1">
    <location>
        <begin position="24"/>
        <end position="248"/>
    </location>
</feature>
<dbReference type="RefSeq" id="WP_267653992.1">
    <property type="nucleotide sequence ID" value="NZ_JAOVZR010000001.1"/>
</dbReference>
<dbReference type="InterPro" id="IPR026968">
    <property type="entry name" value="PcaD/CatD"/>
</dbReference>
<sequence>MQFARLNGVVIHHQVIGAAPDRPMIVFANSLGTDYRIWRDVIVRMVGDFGILMYDKRGHGLSETGGAPITMDHHIDDLEALLDHFNARNVIVCGLSVGGMIAQGLAAKRPDLVRALILCDTGHKIGTADMWDARISAITEQGIASISDAILERWFTKEYRRADNADFIGYRLMLERTPVAGYAGTCAAIRDSDFTDSSAALDVPTICVVGTEDGSTPPSLVGELARLIPGAMYQEIPGAAHLPCIEAPVVLADVIKAFVGKLD</sequence>
<dbReference type="InterPro" id="IPR029058">
    <property type="entry name" value="AB_hydrolase_fold"/>
</dbReference>
<dbReference type="Proteomes" id="UP001073227">
    <property type="component" value="Unassembled WGS sequence"/>
</dbReference>
<proteinExistence type="predicted"/>
<organism evidence="2 3">
    <name type="scientific">Hoeflea algicola</name>
    <dbReference type="NCBI Taxonomy" id="2983763"/>
    <lineage>
        <taxon>Bacteria</taxon>
        <taxon>Pseudomonadati</taxon>
        <taxon>Pseudomonadota</taxon>
        <taxon>Alphaproteobacteria</taxon>
        <taxon>Hyphomicrobiales</taxon>
        <taxon>Rhizobiaceae</taxon>
        <taxon>Hoeflea</taxon>
    </lineage>
</organism>
<keyword evidence="2" id="KW-0378">Hydrolase</keyword>
<evidence type="ECO:0000313" key="3">
    <source>
        <dbReference type="Proteomes" id="UP001073227"/>
    </source>
</evidence>
<gene>
    <name evidence="2" type="primary">pcaD</name>
    <name evidence="2" type="ORF">OEG84_12060</name>
</gene>
<dbReference type="GO" id="GO:0047570">
    <property type="term" value="F:3-oxoadipate enol-lactonase activity"/>
    <property type="evidence" value="ECO:0007669"/>
    <property type="project" value="UniProtKB-EC"/>
</dbReference>
<comment type="caution">
    <text evidence="2">The sequence shown here is derived from an EMBL/GenBank/DDBJ whole genome shotgun (WGS) entry which is preliminary data.</text>
</comment>
<accession>A0ABT3Z9F7</accession>
<dbReference type="PANTHER" id="PTHR43194">
    <property type="entry name" value="HYDROLASE ALPHA/BETA FOLD FAMILY"/>
    <property type="match status" value="1"/>
</dbReference>
<dbReference type="Pfam" id="PF00561">
    <property type="entry name" value="Abhydrolase_1"/>
    <property type="match status" value="1"/>
</dbReference>
<dbReference type="SUPFAM" id="SSF53474">
    <property type="entry name" value="alpha/beta-Hydrolases"/>
    <property type="match status" value="1"/>
</dbReference>
<evidence type="ECO:0000259" key="1">
    <source>
        <dbReference type="Pfam" id="PF00561"/>
    </source>
</evidence>
<reference evidence="2" key="1">
    <citation type="submission" date="2022-10" db="EMBL/GenBank/DDBJ databases">
        <title>Hoeflea sp. G2-23, isolated from marine algae.</title>
        <authorList>
            <person name="Kristyanto S."/>
            <person name="Kim J.M."/>
            <person name="Jeon C.O."/>
        </authorList>
    </citation>
    <scope>NUCLEOTIDE SEQUENCE</scope>
    <source>
        <strain evidence="2">G2-23</strain>
    </source>
</reference>
<name>A0ABT3Z9F7_9HYPH</name>
<keyword evidence="3" id="KW-1185">Reference proteome</keyword>
<dbReference type="InterPro" id="IPR050228">
    <property type="entry name" value="Carboxylesterase_BioH"/>
</dbReference>
<dbReference type="NCBIfam" id="TIGR02427">
    <property type="entry name" value="protocat_pcaD"/>
    <property type="match status" value="1"/>
</dbReference>
<protein>
    <submittedName>
        <fullName evidence="2">3-oxoadipate enol-lactonase</fullName>
        <ecNumber evidence="2">3.1.1.24</ecNumber>
    </submittedName>
</protein>
<dbReference type="InterPro" id="IPR000073">
    <property type="entry name" value="AB_hydrolase_1"/>
</dbReference>
<dbReference type="Gene3D" id="3.40.50.1820">
    <property type="entry name" value="alpha/beta hydrolase"/>
    <property type="match status" value="1"/>
</dbReference>
<dbReference type="PANTHER" id="PTHR43194:SF2">
    <property type="entry name" value="PEROXISOMAL MEMBRANE PROTEIN LPX1"/>
    <property type="match status" value="1"/>
</dbReference>
<dbReference type="PRINTS" id="PR00111">
    <property type="entry name" value="ABHYDROLASE"/>
</dbReference>
<evidence type="ECO:0000313" key="2">
    <source>
        <dbReference type="EMBL" id="MCY0148425.1"/>
    </source>
</evidence>